<evidence type="ECO:0000313" key="1">
    <source>
        <dbReference type="EMBL" id="KAI3708258.1"/>
    </source>
</evidence>
<reference evidence="1 2" key="2">
    <citation type="journal article" date="2022" name="Mol. Ecol. Resour.">
        <title>The genomes of chicory, endive, great burdock and yacon provide insights into Asteraceae paleo-polyploidization history and plant inulin production.</title>
        <authorList>
            <person name="Fan W."/>
            <person name="Wang S."/>
            <person name="Wang H."/>
            <person name="Wang A."/>
            <person name="Jiang F."/>
            <person name="Liu H."/>
            <person name="Zhao H."/>
            <person name="Xu D."/>
            <person name="Zhang Y."/>
        </authorList>
    </citation>
    <scope>NUCLEOTIDE SEQUENCE [LARGE SCALE GENOMIC DNA]</scope>
    <source>
        <strain evidence="2">cv. Punajuju</strain>
        <tissue evidence="1">Leaves</tissue>
    </source>
</reference>
<organism evidence="1 2">
    <name type="scientific">Cichorium intybus</name>
    <name type="common">Chicory</name>
    <dbReference type="NCBI Taxonomy" id="13427"/>
    <lineage>
        <taxon>Eukaryota</taxon>
        <taxon>Viridiplantae</taxon>
        <taxon>Streptophyta</taxon>
        <taxon>Embryophyta</taxon>
        <taxon>Tracheophyta</taxon>
        <taxon>Spermatophyta</taxon>
        <taxon>Magnoliopsida</taxon>
        <taxon>eudicotyledons</taxon>
        <taxon>Gunneridae</taxon>
        <taxon>Pentapetalae</taxon>
        <taxon>asterids</taxon>
        <taxon>campanulids</taxon>
        <taxon>Asterales</taxon>
        <taxon>Asteraceae</taxon>
        <taxon>Cichorioideae</taxon>
        <taxon>Cichorieae</taxon>
        <taxon>Cichoriinae</taxon>
        <taxon>Cichorium</taxon>
    </lineage>
</organism>
<dbReference type="EMBL" id="CM042015">
    <property type="protein sequence ID" value="KAI3708258.1"/>
    <property type="molecule type" value="Genomic_DNA"/>
</dbReference>
<sequence length="287" mass="31800">MAMFSGGTEPGFEKDEVGKATFGYFNFSPEAPLTKAPQVTIILDQVKSECDASFFENIDSNGQQVFICIRAVMGGDTISLSDSSIDDEDLPTINQQFLDRLSEMPTSRQVFMRFGLIGKTMEENESMFTESDARSFRDSYNTLEIKENEIYLGIAGSILPGKLVPGGNLSDGTKLHYRCNVNPLRKLHIIVTIESVHTHFLLGCHRVMKYWIAITSFAGRTTCHGSLNFKILSQSKKMHDLAISDRGLELLPSGATKAGRTSSRDATMQRLKAESVNACVCLKMPNF</sequence>
<keyword evidence="2" id="KW-1185">Reference proteome</keyword>
<name>A0ACB9AFV7_CICIN</name>
<proteinExistence type="predicted"/>
<reference evidence="2" key="1">
    <citation type="journal article" date="2022" name="Mol. Ecol. Resour.">
        <title>The genomes of chicory, endive, great burdock and yacon provide insights into Asteraceae palaeo-polyploidization history and plant inulin production.</title>
        <authorList>
            <person name="Fan W."/>
            <person name="Wang S."/>
            <person name="Wang H."/>
            <person name="Wang A."/>
            <person name="Jiang F."/>
            <person name="Liu H."/>
            <person name="Zhao H."/>
            <person name="Xu D."/>
            <person name="Zhang Y."/>
        </authorList>
    </citation>
    <scope>NUCLEOTIDE SEQUENCE [LARGE SCALE GENOMIC DNA]</scope>
    <source>
        <strain evidence="2">cv. Punajuju</strain>
    </source>
</reference>
<accession>A0ACB9AFV7</accession>
<protein>
    <submittedName>
        <fullName evidence="1">Uncharacterized protein</fullName>
    </submittedName>
</protein>
<comment type="caution">
    <text evidence="1">The sequence shown here is derived from an EMBL/GenBank/DDBJ whole genome shotgun (WGS) entry which is preliminary data.</text>
</comment>
<dbReference type="Proteomes" id="UP001055811">
    <property type="component" value="Linkage Group LG07"/>
</dbReference>
<evidence type="ECO:0000313" key="2">
    <source>
        <dbReference type="Proteomes" id="UP001055811"/>
    </source>
</evidence>
<gene>
    <name evidence="1" type="ORF">L2E82_37423</name>
</gene>